<dbReference type="EC" id="2.7.13.3" evidence="2"/>
<dbReference type="SMART" id="SM00387">
    <property type="entry name" value="HATPase_c"/>
    <property type="match status" value="1"/>
</dbReference>
<dbReference type="EMBL" id="JBHSMI010000013">
    <property type="protein sequence ID" value="MFC5402481.1"/>
    <property type="molecule type" value="Genomic_DNA"/>
</dbReference>
<dbReference type="PROSITE" id="PS50109">
    <property type="entry name" value="HIS_KIN"/>
    <property type="match status" value="1"/>
</dbReference>
<keyword evidence="4" id="KW-0808">Transferase</keyword>
<dbReference type="InterPro" id="IPR036890">
    <property type="entry name" value="HATPase_C_sf"/>
</dbReference>
<sequence>MDDRASIIGGIRSDRESLSREAFVERFSYRFLEMENIGVLLLDADFCIVEISVMICELFGGKRESYIGMPADQWMRSVGMQAEPFGRELLYGAAFRDRALHWAGGKTNRRLMLDGETLLRDGEPIGAFVLFRDVSQVLELEEQVRRSDRLKMIGQIAAGTAHEIRNPLTAIIGFMQLLNKALSDREMDKERRYVGIVLAELDRVNGLVSEFLLLSKQKESKLVLLRVEHVLKEIMPMIRNEALLHGVTVVYRAKSGAPPVMADKELLKQVFLNLGKNAIEAMGEGGTLTIRECHSPHDLGKICVEFDDTGPGIPVDVLEKMFDPFFTTKAQGTGLGLSVCQRIVDDLGGGIAVATSTEGTRFTVWLPAPDGGAQSPYDV</sequence>
<proteinExistence type="predicted"/>
<evidence type="ECO:0000313" key="10">
    <source>
        <dbReference type="EMBL" id="MFC5402481.1"/>
    </source>
</evidence>
<accession>A0ABW0HQK6</accession>
<evidence type="ECO:0000256" key="6">
    <source>
        <dbReference type="ARBA" id="ARBA00022777"/>
    </source>
</evidence>
<dbReference type="PANTHER" id="PTHR43065:SF10">
    <property type="entry name" value="PEROXIDE STRESS-ACTIVATED HISTIDINE KINASE MAK3"/>
    <property type="match status" value="1"/>
</dbReference>
<gene>
    <name evidence="10" type="ORF">ACFPOF_06995</name>
</gene>
<evidence type="ECO:0000256" key="4">
    <source>
        <dbReference type="ARBA" id="ARBA00022679"/>
    </source>
</evidence>
<evidence type="ECO:0000313" key="11">
    <source>
        <dbReference type="Proteomes" id="UP001596113"/>
    </source>
</evidence>
<keyword evidence="6" id="KW-0418">Kinase</keyword>
<reference evidence="11" key="1">
    <citation type="journal article" date="2019" name="Int. J. Syst. Evol. Microbiol.">
        <title>The Global Catalogue of Microorganisms (GCM) 10K type strain sequencing project: providing services to taxonomists for standard genome sequencing and annotation.</title>
        <authorList>
            <consortium name="The Broad Institute Genomics Platform"/>
            <consortium name="The Broad Institute Genome Sequencing Center for Infectious Disease"/>
            <person name="Wu L."/>
            <person name="Ma J."/>
        </authorList>
    </citation>
    <scope>NUCLEOTIDE SEQUENCE [LARGE SCALE GENOMIC DNA]</scope>
    <source>
        <strain evidence="11">CGMCC 1.18575</strain>
    </source>
</reference>
<dbReference type="CDD" id="cd00082">
    <property type="entry name" value="HisKA"/>
    <property type="match status" value="1"/>
</dbReference>
<dbReference type="Pfam" id="PF00512">
    <property type="entry name" value="HisKA"/>
    <property type="match status" value="1"/>
</dbReference>
<organism evidence="10 11">
    <name type="scientific">Cohnella soli</name>
    <dbReference type="NCBI Taxonomy" id="425005"/>
    <lineage>
        <taxon>Bacteria</taxon>
        <taxon>Bacillati</taxon>
        <taxon>Bacillota</taxon>
        <taxon>Bacilli</taxon>
        <taxon>Bacillales</taxon>
        <taxon>Paenibacillaceae</taxon>
        <taxon>Cohnella</taxon>
    </lineage>
</organism>
<evidence type="ECO:0000256" key="3">
    <source>
        <dbReference type="ARBA" id="ARBA00022553"/>
    </source>
</evidence>
<evidence type="ECO:0000256" key="8">
    <source>
        <dbReference type="ARBA" id="ARBA00023012"/>
    </source>
</evidence>
<evidence type="ECO:0000256" key="7">
    <source>
        <dbReference type="ARBA" id="ARBA00022840"/>
    </source>
</evidence>
<keyword evidence="3" id="KW-0597">Phosphoprotein</keyword>
<evidence type="ECO:0000259" key="9">
    <source>
        <dbReference type="PROSITE" id="PS50109"/>
    </source>
</evidence>
<evidence type="ECO:0000256" key="1">
    <source>
        <dbReference type="ARBA" id="ARBA00000085"/>
    </source>
</evidence>
<name>A0ABW0HQK6_9BACL</name>
<keyword evidence="5" id="KW-0547">Nucleotide-binding</keyword>
<evidence type="ECO:0000256" key="5">
    <source>
        <dbReference type="ARBA" id="ARBA00022741"/>
    </source>
</evidence>
<comment type="catalytic activity">
    <reaction evidence="1">
        <text>ATP + protein L-histidine = ADP + protein N-phospho-L-histidine.</text>
        <dbReference type="EC" id="2.7.13.3"/>
    </reaction>
</comment>
<keyword evidence="11" id="KW-1185">Reference proteome</keyword>
<dbReference type="SUPFAM" id="SSF55785">
    <property type="entry name" value="PYP-like sensor domain (PAS domain)"/>
    <property type="match status" value="1"/>
</dbReference>
<dbReference type="Gene3D" id="3.30.565.10">
    <property type="entry name" value="Histidine kinase-like ATPase, C-terminal domain"/>
    <property type="match status" value="1"/>
</dbReference>
<dbReference type="Proteomes" id="UP001596113">
    <property type="component" value="Unassembled WGS sequence"/>
</dbReference>
<comment type="caution">
    <text evidence="10">The sequence shown here is derived from an EMBL/GenBank/DDBJ whole genome shotgun (WGS) entry which is preliminary data.</text>
</comment>
<keyword evidence="8" id="KW-0902">Two-component regulatory system</keyword>
<dbReference type="RefSeq" id="WP_378130973.1">
    <property type="nucleotide sequence ID" value="NZ_JBHSMI010000013.1"/>
</dbReference>
<dbReference type="InterPro" id="IPR003594">
    <property type="entry name" value="HATPase_dom"/>
</dbReference>
<dbReference type="InterPro" id="IPR004358">
    <property type="entry name" value="Sig_transdc_His_kin-like_C"/>
</dbReference>
<feature type="domain" description="Histidine kinase" evidence="9">
    <location>
        <begin position="159"/>
        <end position="370"/>
    </location>
</feature>
<evidence type="ECO:0000256" key="2">
    <source>
        <dbReference type="ARBA" id="ARBA00012438"/>
    </source>
</evidence>
<dbReference type="Pfam" id="PF02518">
    <property type="entry name" value="HATPase_c"/>
    <property type="match status" value="1"/>
</dbReference>
<dbReference type="InterPro" id="IPR005467">
    <property type="entry name" value="His_kinase_dom"/>
</dbReference>
<dbReference type="InterPro" id="IPR003661">
    <property type="entry name" value="HisK_dim/P_dom"/>
</dbReference>
<protein>
    <recommendedName>
        <fullName evidence="2">histidine kinase</fullName>
        <ecNumber evidence="2">2.7.13.3</ecNumber>
    </recommendedName>
</protein>
<dbReference type="SUPFAM" id="SSF47384">
    <property type="entry name" value="Homodimeric domain of signal transducing histidine kinase"/>
    <property type="match status" value="1"/>
</dbReference>
<dbReference type="Gene3D" id="1.10.287.130">
    <property type="match status" value="1"/>
</dbReference>
<dbReference type="SUPFAM" id="SSF55874">
    <property type="entry name" value="ATPase domain of HSP90 chaperone/DNA topoisomerase II/histidine kinase"/>
    <property type="match status" value="1"/>
</dbReference>
<dbReference type="SMART" id="SM00388">
    <property type="entry name" value="HisKA"/>
    <property type="match status" value="1"/>
</dbReference>
<dbReference type="Gene3D" id="3.30.450.20">
    <property type="entry name" value="PAS domain"/>
    <property type="match status" value="1"/>
</dbReference>
<dbReference type="PRINTS" id="PR00344">
    <property type="entry name" value="BCTRLSENSOR"/>
</dbReference>
<dbReference type="PANTHER" id="PTHR43065">
    <property type="entry name" value="SENSOR HISTIDINE KINASE"/>
    <property type="match status" value="1"/>
</dbReference>
<dbReference type="InterPro" id="IPR035965">
    <property type="entry name" value="PAS-like_dom_sf"/>
</dbReference>
<keyword evidence="7" id="KW-0067">ATP-binding</keyword>
<dbReference type="InterPro" id="IPR036097">
    <property type="entry name" value="HisK_dim/P_sf"/>
</dbReference>